<reference evidence="1 2" key="1">
    <citation type="submission" date="2021-05" db="EMBL/GenBank/DDBJ databases">
        <title>Biocontrol using Exiguobacterium acetylicum SI17 against litchi downy blight caused by Peronophythora litchii.</title>
        <authorList>
            <person name="Zheng L."/>
        </authorList>
    </citation>
    <scope>NUCLEOTIDE SEQUENCE [LARGE SCALE GENOMIC DNA]</scope>
    <source>
        <strain evidence="1 2">SI17</strain>
    </source>
</reference>
<keyword evidence="2" id="KW-1185">Reference proteome</keyword>
<gene>
    <name evidence="1" type="ORF">KKI46_14115</name>
</gene>
<sequence length="148" mass="17520">MKLGRHIIETFCRFALAASIDEYDLASVLTKEIPELTDICVTIRPTHLHLQAAVPLTRYGLERDLPVELTLQLRAVDKRTITFEVFDVCPHDTESFNETYLIRPPYLRYENRLLTVDFSFYFPFRHPRYRSIRHVKLEEGFLFAYLSH</sequence>
<dbReference type="EMBL" id="CP075897">
    <property type="protein sequence ID" value="QWB29710.1"/>
    <property type="molecule type" value="Genomic_DNA"/>
</dbReference>
<protein>
    <submittedName>
        <fullName evidence="1">Uncharacterized protein</fullName>
    </submittedName>
</protein>
<name>A0ABX8G803_EXIAC</name>
<dbReference type="RefSeq" id="WP_214813291.1">
    <property type="nucleotide sequence ID" value="NZ_CP075897.1"/>
</dbReference>
<dbReference type="Proteomes" id="UP000679498">
    <property type="component" value="Chromosome"/>
</dbReference>
<proteinExistence type="predicted"/>
<dbReference type="GeneID" id="88812828"/>
<organism evidence="1 2">
    <name type="scientific">Exiguobacterium acetylicum</name>
    <name type="common">Brevibacterium acetylicum</name>
    <dbReference type="NCBI Taxonomy" id="41170"/>
    <lineage>
        <taxon>Bacteria</taxon>
        <taxon>Bacillati</taxon>
        <taxon>Bacillota</taxon>
        <taxon>Bacilli</taxon>
        <taxon>Bacillales</taxon>
        <taxon>Bacillales Family XII. Incertae Sedis</taxon>
        <taxon>Exiguobacterium</taxon>
    </lineage>
</organism>
<accession>A0ABX8G803</accession>
<evidence type="ECO:0000313" key="1">
    <source>
        <dbReference type="EMBL" id="QWB29710.1"/>
    </source>
</evidence>
<evidence type="ECO:0000313" key="2">
    <source>
        <dbReference type="Proteomes" id="UP000679498"/>
    </source>
</evidence>